<proteinExistence type="predicted"/>
<dbReference type="SUPFAM" id="SSF46689">
    <property type="entry name" value="Homeodomain-like"/>
    <property type="match status" value="1"/>
</dbReference>
<dbReference type="AlphaFoldDB" id="A0A7K0E180"/>
<organism evidence="4 5">
    <name type="scientific">Nocardia aurantia</name>
    <dbReference type="NCBI Taxonomy" id="2585199"/>
    <lineage>
        <taxon>Bacteria</taxon>
        <taxon>Bacillati</taxon>
        <taxon>Actinomycetota</taxon>
        <taxon>Actinomycetes</taxon>
        <taxon>Mycobacteriales</taxon>
        <taxon>Nocardiaceae</taxon>
        <taxon>Nocardia</taxon>
    </lineage>
</organism>
<dbReference type="InterPro" id="IPR050109">
    <property type="entry name" value="HTH-type_TetR-like_transc_reg"/>
</dbReference>
<comment type="caution">
    <text evidence="4">The sequence shown here is derived from an EMBL/GenBank/DDBJ whole genome shotgun (WGS) entry which is preliminary data.</text>
</comment>
<dbReference type="Proteomes" id="UP000431401">
    <property type="component" value="Unassembled WGS sequence"/>
</dbReference>
<reference evidence="4 5" key="1">
    <citation type="submission" date="2019-10" db="EMBL/GenBank/DDBJ databases">
        <title>Nocardia macrotermitis sp. nov. and Nocardia aurantia sp. nov., isolated from the gut of fungus growing-termite Macrotermes natalensis.</title>
        <authorList>
            <person name="Benndorf R."/>
            <person name="Schwitalla J."/>
            <person name="Martin K."/>
            <person name="De Beer W."/>
            <person name="Kaster A.-K."/>
            <person name="Vollmers J."/>
            <person name="Poulsen M."/>
            <person name="Beemelmanns C."/>
        </authorList>
    </citation>
    <scope>NUCLEOTIDE SEQUENCE [LARGE SCALE GENOMIC DNA]</scope>
    <source>
        <strain evidence="4 5">RB56</strain>
    </source>
</reference>
<dbReference type="EMBL" id="WEGI01000024">
    <property type="protein sequence ID" value="MQY31846.1"/>
    <property type="molecule type" value="Genomic_DNA"/>
</dbReference>
<evidence type="ECO:0000256" key="1">
    <source>
        <dbReference type="ARBA" id="ARBA00023125"/>
    </source>
</evidence>
<evidence type="ECO:0000313" key="5">
    <source>
        <dbReference type="Proteomes" id="UP000431401"/>
    </source>
</evidence>
<feature type="domain" description="HTH tetR-type" evidence="3">
    <location>
        <begin position="22"/>
        <end position="82"/>
    </location>
</feature>
<feature type="DNA-binding region" description="H-T-H motif" evidence="2">
    <location>
        <begin position="45"/>
        <end position="64"/>
    </location>
</feature>
<dbReference type="Gene3D" id="1.10.357.10">
    <property type="entry name" value="Tetracycline Repressor, domain 2"/>
    <property type="match status" value="1"/>
</dbReference>
<dbReference type="Pfam" id="PF17932">
    <property type="entry name" value="TetR_C_24"/>
    <property type="match status" value="1"/>
</dbReference>
<dbReference type="PROSITE" id="PS50977">
    <property type="entry name" value="HTH_TETR_2"/>
    <property type="match status" value="1"/>
</dbReference>
<dbReference type="SUPFAM" id="SSF48498">
    <property type="entry name" value="Tetracyclin repressor-like, C-terminal domain"/>
    <property type="match status" value="1"/>
</dbReference>
<dbReference type="RefSeq" id="WP_194291132.1">
    <property type="nucleotide sequence ID" value="NZ_WEGI01000024.1"/>
</dbReference>
<sequence>MGRAETTRTGRQAPPAWLEHEDLNLPPILAAALADFQQHGYHGATVRGIAGRAGATMTSLYYHYGNKEGILFALLDIAMDDQVSHIHLALEAAGDDTLTRFRNAITAVALHATRRHDLAVLHSEFRFLGVAMREKYVAKRALVEQALEDLLKRGMAEGLFVKGDSHFTTRLLLDMVGGIVGWYREDGPLSAQEIAERYTQAAVRFVSSGTVG</sequence>
<dbReference type="Gene3D" id="1.10.10.60">
    <property type="entry name" value="Homeodomain-like"/>
    <property type="match status" value="1"/>
</dbReference>
<dbReference type="InterPro" id="IPR009057">
    <property type="entry name" value="Homeodomain-like_sf"/>
</dbReference>
<keyword evidence="5" id="KW-1185">Reference proteome</keyword>
<dbReference type="Pfam" id="PF00440">
    <property type="entry name" value="TetR_N"/>
    <property type="match status" value="1"/>
</dbReference>
<dbReference type="InterPro" id="IPR001647">
    <property type="entry name" value="HTH_TetR"/>
</dbReference>
<dbReference type="PANTHER" id="PTHR30055">
    <property type="entry name" value="HTH-TYPE TRANSCRIPTIONAL REGULATOR RUTR"/>
    <property type="match status" value="1"/>
</dbReference>
<gene>
    <name evidence="4" type="primary">kstR2_5</name>
    <name evidence="4" type="ORF">NRB56_74570</name>
</gene>
<accession>A0A7K0E180</accession>
<dbReference type="PANTHER" id="PTHR30055:SF237">
    <property type="entry name" value="TRANSCRIPTIONAL REPRESSOR MCE3R"/>
    <property type="match status" value="1"/>
</dbReference>
<evidence type="ECO:0000313" key="4">
    <source>
        <dbReference type="EMBL" id="MQY31846.1"/>
    </source>
</evidence>
<dbReference type="InterPro" id="IPR036271">
    <property type="entry name" value="Tet_transcr_reg_TetR-rel_C_sf"/>
</dbReference>
<protein>
    <submittedName>
        <fullName evidence="4">HTH-type transcriptional repressor KstR2</fullName>
    </submittedName>
</protein>
<evidence type="ECO:0000259" key="3">
    <source>
        <dbReference type="PROSITE" id="PS50977"/>
    </source>
</evidence>
<dbReference type="GO" id="GO:0003700">
    <property type="term" value="F:DNA-binding transcription factor activity"/>
    <property type="evidence" value="ECO:0007669"/>
    <property type="project" value="TreeGrafter"/>
</dbReference>
<dbReference type="PRINTS" id="PR00455">
    <property type="entry name" value="HTHTETR"/>
</dbReference>
<evidence type="ECO:0000256" key="2">
    <source>
        <dbReference type="PROSITE-ProRule" id="PRU00335"/>
    </source>
</evidence>
<dbReference type="InterPro" id="IPR041490">
    <property type="entry name" value="KstR2_TetR_C"/>
</dbReference>
<dbReference type="GO" id="GO:0000976">
    <property type="term" value="F:transcription cis-regulatory region binding"/>
    <property type="evidence" value="ECO:0007669"/>
    <property type="project" value="TreeGrafter"/>
</dbReference>
<keyword evidence="1 2" id="KW-0238">DNA-binding</keyword>
<name>A0A7K0E180_9NOCA</name>